<proteinExistence type="predicted"/>
<name>A0A4Q2URS0_9BACT</name>
<dbReference type="InterPro" id="IPR029044">
    <property type="entry name" value="Nucleotide-diphossugar_trans"/>
</dbReference>
<comment type="caution">
    <text evidence="3">The sequence shown here is derived from an EMBL/GenBank/DDBJ whole genome shotgun (WGS) entry which is preliminary data.</text>
</comment>
<dbReference type="InterPro" id="IPR050834">
    <property type="entry name" value="Glycosyltransf_2"/>
</dbReference>
<sequence>MYFSVIIPIFNRPDELRELLESLTKQTYTHFEVLVIEDGSVSKADGVVADFADRLNVRYYSKPNSGQGFTRNYGFERATGDYFIIFDSDALIPPHYFSVVNERLQAVQTQPGRPSLDAYGGPDAAHPDFTPIQKAISYSMTSPFTTGGIRGSKKNLGGTFHPRSFNMGLSRQVWEKTGGYRLSRMGEDIEFAIRIIESGFTTGLIPEAFIYHKRRTSFGQFFRQLRFFGRARINISRYYPAELKLVHTFPALFTLFLASIPVWALISPVLFGLAVGVLVLFSLLIFIDGTRQQKSNQVGALSVLAAFVQLTGYGIGFLSEGWKRLREPREFRETGASIDYPS</sequence>
<protein>
    <submittedName>
        <fullName evidence="3">Glycosyltransferase</fullName>
    </submittedName>
</protein>
<dbReference type="InterPro" id="IPR001173">
    <property type="entry name" value="Glyco_trans_2-like"/>
</dbReference>
<feature type="transmembrane region" description="Helical" evidence="1">
    <location>
        <begin position="269"/>
        <end position="287"/>
    </location>
</feature>
<dbReference type="Gene3D" id="3.90.550.10">
    <property type="entry name" value="Spore Coat Polysaccharide Biosynthesis Protein SpsA, Chain A"/>
    <property type="match status" value="1"/>
</dbReference>
<dbReference type="PANTHER" id="PTHR43685:SF3">
    <property type="entry name" value="SLR2126 PROTEIN"/>
    <property type="match status" value="1"/>
</dbReference>
<dbReference type="GO" id="GO:0016740">
    <property type="term" value="F:transferase activity"/>
    <property type="evidence" value="ECO:0007669"/>
    <property type="project" value="UniProtKB-KW"/>
</dbReference>
<accession>A0A4Q2URS0</accession>
<organism evidence="3 4">
    <name type="scientific">Spirosoma sordidisoli</name>
    <dbReference type="NCBI Taxonomy" id="2502893"/>
    <lineage>
        <taxon>Bacteria</taxon>
        <taxon>Pseudomonadati</taxon>
        <taxon>Bacteroidota</taxon>
        <taxon>Cytophagia</taxon>
        <taxon>Cytophagales</taxon>
        <taxon>Cytophagaceae</taxon>
        <taxon>Spirosoma</taxon>
    </lineage>
</organism>
<evidence type="ECO:0000313" key="3">
    <source>
        <dbReference type="EMBL" id="RYC69529.1"/>
    </source>
</evidence>
<feature type="transmembrane region" description="Helical" evidence="1">
    <location>
        <begin position="299"/>
        <end position="318"/>
    </location>
</feature>
<dbReference type="RefSeq" id="WP_129601733.1">
    <property type="nucleotide sequence ID" value="NZ_SBLB01000003.1"/>
</dbReference>
<reference evidence="3 4" key="1">
    <citation type="submission" date="2019-01" db="EMBL/GenBank/DDBJ databases">
        <title>Spirosoma flava sp. nov., a propanil-degrading bacterium isolated from herbicide-contaminated soil.</title>
        <authorList>
            <person name="Zhang L."/>
            <person name="Jiang J.-D."/>
        </authorList>
    </citation>
    <scope>NUCLEOTIDE SEQUENCE [LARGE SCALE GENOMIC DNA]</scope>
    <source>
        <strain evidence="3 4">TY50</strain>
    </source>
</reference>
<gene>
    <name evidence="3" type="ORF">EQG79_13060</name>
</gene>
<evidence type="ECO:0000256" key="1">
    <source>
        <dbReference type="SAM" id="Phobius"/>
    </source>
</evidence>
<keyword evidence="4" id="KW-1185">Reference proteome</keyword>
<dbReference type="Proteomes" id="UP000290407">
    <property type="component" value="Unassembled WGS sequence"/>
</dbReference>
<feature type="domain" description="Glycosyltransferase 2-like" evidence="2">
    <location>
        <begin position="4"/>
        <end position="105"/>
    </location>
</feature>
<keyword evidence="1" id="KW-0472">Membrane</keyword>
<evidence type="ECO:0000259" key="2">
    <source>
        <dbReference type="Pfam" id="PF00535"/>
    </source>
</evidence>
<dbReference type="PANTHER" id="PTHR43685">
    <property type="entry name" value="GLYCOSYLTRANSFERASE"/>
    <property type="match status" value="1"/>
</dbReference>
<keyword evidence="1" id="KW-0812">Transmembrane</keyword>
<evidence type="ECO:0000313" key="4">
    <source>
        <dbReference type="Proteomes" id="UP000290407"/>
    </source>
</evidence>
<dbReference type="SUPFAM" id="SSF53448">
    <property type="entry name" value="Nucleotide-diphospho-sugar transferases"/>
    <property type="match status" value="1"/>
</dbReference>
<keyword evidence="3" id="KW-0808">Transferase</keyword>
<dbReference type="EMBL" id="SBLB01000003">
    <property type="protein sequence ID" value="RYC69529.1"/>
    <property type="molecule type" value="Genomic_DNA"/>
</dbReference>
<dbReference type="AlphaFoldDB" id="A0A4Q2URS0"/>
<keyword evidence="1" id="KW-1133">Transmembrane helix</keyword>
<dbReference type="Pfam" id="PF00535">
    <property type="entry name" value="Glycos_transf_2"/>
    <property type="match status" value="1"/>
</dbReference>